<dbReference type="SUPFAM" id="SSF52047">
    <property type="entry name" value="RNI-like"/>
    <property type="match status" value="1"/>
</dbReference>
<protein>
    <recommendedName>
        <fullName evidence="1">F-box/LRR-repeat protein 15/At3g58940/PEG3-like LRR domain-containing protein</fullName>
    </recommendedName>
</protein>
<proteinExistence type="predicted"/>
<dbReference type="STRING" id="49451.A0A1J6I5Z3"/>
<sequence length="174" mass="19727">ILDHILSFLAIKDAAKTSTLSKVWNSVWTSLSSLYFGDNYLPHSKNIGDKILANRLNQNISINGFKVSVPNYRSNDVDNWIEILVICNIKELFLEFGIYTYNKLPEVVFAAKALNVLSLRGFKLELPLGGIKFSSLRELYLVDSYLDEQLLQALCTIRRHLEVLCLSGFHGLMS</sequence>
<dbReference type="Pfam" id="PF24758">
    <property type="entry name" value="LRR_At5g56370"/>
    <property type="match status" value="1"/>
</dbReference>
<gene>
    <name evidence="2" type="ORF">A4A49_59813</name>
</gene>
<dbReference type="OMA" id="LVECNIK"/>
<dbReference type="SUPFAM" id="SSF81383">
    <property type="entry name" value="F-box domain"/>
    <property type="match status" value="1"/>
</dbReference>
<dbReference type="Proteomes" id="UP000187609">
    <property type="component" value="Unassembled WGS sequence"/>
</dbReference>
<name>A0A1J6I5Z3_NICAT</name>
<dbReference type="EMBL" id="MJEQ01037189">
    <property type="protein sequence ID" value="OIS99929.1"/>
    <property type="molecule type" value="Genomic_DNA"/>
</dbReference>
<dbReference type="PANTHER" id="PTHR31639">
    <property type="entry name" value="F-BOX PROTEIN-LIKE"/>
    <property type="match status" value="1"/>
</dbReference>
<reference evidence="2" key="1">
    <citation type="submission" date="2016-11" db="EMBL/GenBank/DDBJ databases">
        <title>The genome of Nicotiana attenuata.</title>
        <authorList>
            <person name="Xu S."/>
            <person name="Brockmoeller T."/>
            <person name="Gaquerel E."/>
            <person name="Navarro A."/>
            <person name="Kuhl H."/>
            <person name="Gase K."/>
            <person name="Ling Z."/>
            <person name="Zhou W."/>
            <person name="Kreitzer C."/>
            <person name="Stanke M."/>
            <person name="Tang H."/>
            <person name="Lyons E."/>
            <person name="Pandey P."/>
            <person name="Pandey S.P."/>
            <person name="Timmermann B."/>
            <person name="Baldwin I.T."/>
        </authorList>
    </citation>
    <scope>NUCLEOTIDE SEQUENCE [LARGE SCALE GENOMIC DNA]</scope>
    <source>
        <strain evidence="2">UT</strain>
    </source>
</reference>
<comment type="caution">
    <text evidence="2">The sequence shown here is derived from an EMBL/GenBank/DDBJ whole genome shotgun (WGS) entry which is preliminary data.</text>
</comment>
<feature type="domain" description="F-box/LRR-repeat protein 15/At3g58940/PEG3-like LRR" evidence="1">
    <location>
        <begin position="77"/>
        <end position="168"/>
    </location>
</feature>
<feature type="non-terminal residue" evidence="2">
    <location>
        <position position="1"/>
    </location>
</feature>
<dbReference type="InterPro" id="IPR036047">
    <property type="entry name" value="F-box-like_dom_sf"/>
</dbReference>
<accession>A0A1J6I5Z3</accession>
<dbReference type="Gramene" id="OIS99929">
    <property type="protein sequence ID" value="OIS99929"/>
    <property type="gene ID" value="A4A49_59813"/>
</dbReference>
<keyword evidence="3" id="KW-1185">Reference proteome</keyword>
<evidence type="ECO:0000313" key="2">
    <source>
        <dbReference type="EMBL" id="OIS99929.1"/>
    </source>
</evidence>
<dbReference type="PANTHER" id="PTHR31639:SF146">
    <property type="entry name" value="FBD DOMAIN-CONTAINING PROTEIN"/>
    <property type="match status" value="1"/>
</dbReference>
<organism evidence="2 3">
    <name type="scientific">Nicotiana attenuata</name>
    <name type="common">Coyote tobacco</name>
    <dbReference type="NCBI Taxonomy" id="49451"/>
    <lineage>
        <taxon>Eukaryota</taxon>
        <taxon>Viridiplantae</taxon>
        <taxon>Streptophyta</taxon>
        <taxon>Embryophyta</taxon>
        <taxon>Tracheophyta</taxon>
        <taxon>Spermatophyta</taxon>
        <taxon>Magnoliopsida</taxon>
        <taxon>eudicotyledons</taxon>
        <taxon>Gunneridae</taxon>
        <taxon>Pentapetalae</taxon>
        <taxon>asterids</taxon>
        <taxon>lamiids</taxon>
        <taxon>Solanales</taxon>
        <taxon>Solanaceae</taxon>
        <taxon>Nicotianoideae</taxon>
        <taxon>Nicotianeae</taxon>
        <taxon>Nicotiana</taxon>
    </lineage>
</organism>
<evidence type="ECO:0000259" key="1">
    <source>
        <dbReference type="Pfam" id="PF24758"/>
    </source>
</evidence>
<dbReference type="InterPro" id="IPR032675">
    <property type="entry name" value="LRR_dom_sf"/>
</dbReference>
<evidence type="ECO:0000313" key="3">
    <source>
        <dbReference type="Proteomes" id="UP000187609"/>
    </source>
</evidence>
<dbReference type="AlphaFoldDB" id="A0A1J6I5Z3"/>
<dbReference type="InterPro" id="IPR055411">
    <property type="entry name" value="LRR_FXL15/At3g58940/PEG3-like"/>
</dbReference>
<dbReference type="Gene3D" id="3.80.10.10">
    <property type="entry name" value="Ribonuclease Inhibitor"/>
    <property type="match status" value="1"/>
</dbReference>